<evidence type="ECO:0000313" key="12">
    <source>
        <dbReference type="Proteomes" id="UP000028523"/>
    </source>
</evidence>
<evidence type="ECO:0000259" key="10">
    <source>
        <dbReference type="SMART" id="SM01390"/>
    </source>
</evidence>
<dbReference type="InterPro" id="IPR018079">
    <property type="entry name" value="Ribosomal_uS4_CS"/>
</dbReference>
<comment type="caution">
    <text evidence="11">The sequence shown here is derived from an EMBL/GenBank/DDBJ whole genome shotgun (WGS) entry which is preliminary data.</text>
</comment>
<dbReference type="CDD" id="cd00165">
    <property type="entry name" value="S4"/>
    <property type="match status" value="1"/>
</dbReference>
<dbReference type="EMBL" id="AWQU01000072">
    <property type="protein sequence ID" value="KFB07664.1"/>
    <property type="molecule type" value="Genomic_DNA"/>
</dbReference>
<accession>A0A084U3X8</accession>
<dbReference type="InterPro" id="IPR005709">
    <property type="entry name" value="Ribosomal_uS4_bac-type"/>
</dbReference>
<evidence type="ECO:0000256" key="3">
    <source>
        <dbReference type="ARBA" id="ARBA00022884"/>
    </source>
</evidence>
<dbReference type="Pfam" id="PF01479">
    <property type="entry name" value="S4"/>
    <property type="match status" value="1"/>
</dbReference>
<dbReference type="Gene3D" id="1.10.1050.10">
    <property type="entry name" value="Ribosomal Protein S4 Delta 41, Chain A, domain 1"/>
    <property type="match status" value="1"/>
</dbReference>
<dbReference type="GO" id="GO:0003735">
    <property type="term" value="F:structural constituent of ribosome"/>
    <property type="evidence" value="ECO:0007669"/>
    <property type="project" value="InterPro"/>
</dbReference>
<dbReference type="Pfam" id="PF00163">
    <property type="entry name" value="Ribosomal_S4"/>
    <property type="match status" value="1"/>
</dbReference>
<dbReference type="GeneID" id="96866615"/>
<reference evidence="11 12" key="1">
    <citation type="journal article" date="2014" name="PLoS ONE">
        <title>Reduction of Hydrogen Peroxide Accumulation and Toxicity by a Catalase from Mycoplasma iowae.</title>
        <authorList>
            <person name="Pritchard R.E."/>
            <person name="Prassinos A.J."/>
            <person name="Osborne J.D."/>
            <person name="Raviv Z."/>
            <person name="Balish M.F."/>
        </authorList>
    </citation>
    <scope>NUCLEOTIDE SEQUENCE [LARGE SCALE GENOMIC DNA]</scope>
    <source>
        <strain evidence="11 12">DK-CPA</strain>
    </source>
</reference>
<dbReference type="NCBIfam" id="NF003717">
    <property type="entry name" value="PRK05327.1"/>
    <property type="match status" value="1"/>
</dbReference>
<evidence type="ECO:0000256" key="8">
    <source>
        <dbReference type="RuleBase" id="RU003699"/>
    </source>
</evidence>
<dbReference type="InterPro" id="IPR036986">
    <property type="entry name" value="S4_RNA-bd_sf"/>
</dbReference>
<proteinExistence type="inferred from homology"/>
<dbReference type="SUPFAM" id="SSF55174">
    <property type="entry name" value="Alpha-L RNA-binding motif"/>
    <property type="match status" value="1"/>
</dbReference>
<dbReference type="GO" id="GO:0042274">
    <property type="term" value="P:ribosomal small subunit biogenesis"/>
    <property type="evidence" value="ECO:0007669"/>
    <property type="project" value="TreeGrafter"/>
</dbReference>
<keyword evidence="3 7" id="KW-0694">RNA-binding</keyword>
<evidence type="ECO:0000256" key="1">
    <source>
        <dbReference type="ARBA" id="ARBA00007465"/>
    </source>
</evidence>
<evidence type="ECO:0000259" key="9">
    <source>
        <dbReference type="SMART" id="SM00363"/>
    </source>
</evidence>
<dbReference type="AlphaFoldDB" id="A0A084U3X8"/>
<dbReference type="Gene3D" id="3.10.290.10">
    <property type="entry name" value="RNA-binding S4 domain"/>
    <property type="match status" value="1"/>
</dbReference>
<comment type="similarity">
    <text evidence="1 7 8">Belongs to the universal ribosomal protein uS4 family.</text>
</comment>
<evidence type="ECO:0000256" key="7">
    <source>
        <dbReference type="HAMAP-Rule" id="MF_01306"/>
    </source>
</evidence>
<sequence length="202" mass="23563">MSRYLGSITKKSRRYNFSLLENENEFAGGKKRRYAPGQHGNRRIKLSGYGEQLQEKQKMMYLYGLNDRQFRRTFKIAKHMKGALTLNLFIVLESRLDNLVFRMGFAPTRRAARQLVNHGHVLLNGKRADIPSIICKLGDEISIHEKSCKLQIVEDGAKNPQFKFVDSDLKTKKGKYTRYPERSELPAEINESYVVEWYNRLT</sequence>
<feature type="domain" description="RNA-binding S4" evidence="9">
    <location>
        <begin position="94"/>
        <end position="151"/>
    </location>
</feature>
<dbReference type="SMART" id="SM01390">
    <property type="entry name" value="Ribosomal_S4"/>
    <property type="match status" value="1"/>
</dbReference>
<comment type="function">
    <text evidence="7">With S5 and S12 plays an important role in translational accuracy.</text>
</comment>
<evidence type="ECO:0000313" key="11">
    <source>
        <dbReference type="EMBL" id="KFB07664.1"/>
    </source>
</evidence>
<dbReference type="PANTHER" id="PTHR11831">
    <property type="entry name" value="30S 40S RIBOSOMAL PROTEIN"/>
    <property type="match status" value="1"/>
</dbReference>
<comment type="subunit">
    <text evidence="7">Part of the 30S ribosomal subunit. Contacts protein S5. The interaction surface between S4 and S5 is involved in control of translational fidelity.</text>
</comment>
<evidence type="ECO:0000256" key="2">
    <source>
        <dbReference type="ARBA" id="ARBA00022730"/>
    </source>
</evidence>
<dbReference type="PROSITE" id="PS00632">
    <property type="entry name" value="RIBOSOMAL_S4"/>
    <property type="match status" value="1"/>
</dbReference>
<keyword evidence="2 7" id="KW-0699">rRNA-binding</keyword>
<dbReference type="NCBIfam" id="TIGR01017">
    <property type="entry name" value="rpsD_bact"/>
    <property type="match status" value="1"/>
</dbReference>
<dbReference type="PANTHER" id="PTHR11831:SF4">
    <property type="entry name" value="SMALL RIBOSOMAL SUBUNIT PROTEIN US4M"/>
    <property type="match status" value="1"/>
</dbReference>
<dbReference type="Proteomes" id="UP000028523">
    <property type="component" value="Unassembled WGS sequence"/>
</dbReference>
<comment type="function">
    <text evidence="7">One of the primary rRNA binding proteins, it binds directly to 16S rRNA where it nucleates assembly of the body of the 30S subunit.</text>
</comment>
<dbReference type="FunFam" id="3.10.290.10:FF:000001">
    <property type="entry name" value="30S ribosomal protein S4"/>
    <property type="match status" value="1"/>
</dbReference>
<dbReference type="GO" id="GO:0015935">
    <property type="term" value="C:small ribosomal subunit"/>
    <property type="evidence" value="ECO:0007669"/>
    <property type="project" value="InterPro"/>
</dbReference>
<dbReference type="GO" id="GO:0019843">
    <property type="term" value="F:rRNA binding"/>
    <property type="evidence" value="ECO:0007669"/>
    <property type="project" value="UniProtKB-UniRule"/>
</dbReference>
<dbReference type="SMART" id="SM00363">
    <property type="entry name" value="S4"/>
    <property type="match status" value="1"/>
</dbReference>
<dbReference type="GO" id="GO:0006412">
    <property type="term" value="P:translation"/>
    <property type="evidence" value="ECO:0007669"/>
    <property type="project" value="UniProtKB-UniRule"/>
</dbReference>
<keyword evidence="4 7" id="KW-0689">Ribosomal protein</keyword>
<dbReference type="InterPro" id="IPR022801">
    <property type="entry name" value="Ribosomal_uS4"/>
</dbReference>
<dbReference type="HAMAP" id="MF_01306_B">
    <property type="entry name" value="Ribosomal_uS4_B"/>
    <property type="match status" value="1"/>
</dbReference>
<feature type="domain" description="Small ribosomal subunit protein uS4 N-terminal" evidence="10">
    <location>
        <begin position="3"/>
        <end position="93"/>
    </location>
</feature>
<evidence type="ECO:0000256" key="4">
    <source>
        <dbReference type="ARBA" id="ARBA00022980"/>
    </source>
</evidence>
<gene>
    <name evidence="7 11" type="primary">rpsD</name>
    <name evidence="11" type="ORF">P271_515</name>
</gene>
<evidence type="ECO:0000256" key="5">
    <source>
        <dbReference type="ARBA" id="ARBA00023274"/>
    </source>
</evidence>
<organism evidence="11 12">
    <name type="scientific">Malacoplasma iowae DK-CPA</name>
    <dbReference type="NCBI Taxonomy" id="1394179"/>
    <lineage>
        <taxon>Bacteria</taxon>
        <taxon>Bacillati</taxon>
        <taxon>Mycoplasmatota</taxon>
        <taxon>Mycoplasmoidales</taxon>
        <taxon>Mycoplasmoidaceae</taxon>
        <taxon>Malacoplasma</taxon>
    </lineage>
</organism>
<keyword evidence="12" id="KW-1185">Reference proteome</keyword>
<dbReference type="InterPro" id="IPR001912">
    <property type="entry name" value="Ribosomal_uS4_N"/>
</dbReference>
<dbReference type="PROSITE" id="PS50889">
    <property type="entry name" value="S4"/>
    <property type="match status" value="1"/>
</dbReference>
<dbReference type="RefSeq" id="WP_004024977.1">
    <property type="nucleotide sequence ID" value="NZ_AWQU01000072.1"/>
</dbReference>
<dbReference type="InterPro" id="IPR002942">
    <property type="entry name" value="S4_RNA-bd"/>
</dbReference>
<keyword evidence="5 7" id="KW-0687">Ribonucleoprotein</keyword>
<evidence type="ECO:0000256" key="6">
    <source>
        <dbReference type="ARBA" id="ARBA00035254"/>
    </source>
</evidence>
<name>A0A084U3X8_MALIO</name>
<protein>
    <recommendedName>
        <fullName evidence="6 7">Small ribosomal subunit protein uS4</fullName>
    </recommendedName>
</protein>